<evidence type="ECO:0000313" key="4">
    <source>
        <dbReference type="Proteomes" id="UP000005239"/>
    </source>
</evidence>
<accession>A0A2A6CZV0</accession>
<dbReference type="CDD" id="cd00326">
    <property type="entry name" value="alpha_CA"/>
    <property type="match status" value="1"/>
</dbReference>
<dbReference type="Pfam" id="PF00194">
    <property type="entry name" value="Carb_anhydrase"/>
    <property type="match status" value="1"/>
</dbReference>
<keyword evidence="4" id="KW-1185">Reference proteome</keyword>
<protein>
    <submittedName>
        <fullName evidence="3">Cah-4</fullName>
    </submittedName>
</protein>
<evidence type="ECO:0000256" key="1">
    <source>
        <dbReference type="ARBA" id="ARBA00010718"/>
    </source>
</evidence>
<proteinExistence type="inferred from homology"/>
<evidence type="ECO:0000256" key="2">
    <source>
        <dbReference type="SAM" id="MobiDB-lite"/>
    </source>
</evidence>
<feature type="compositionally biased region" description="Low complexity" evidence="2">
    <location>
        <begin position="29"/>
        <end position="49"/>
    </location>
</feature>
<gene>
    <name evidence="3" type="primary">WBGene00106991</name>
</gene>
<dbReference type="Gene3D" id="3.10.200.10">
    <property type="entry name" value="Alpha carbonic anhydrase"/>
    <property type="match status" value="1"/>
</dbReference>
<reference evidence="4" key="1">
    <citation type="journal article" date="2008" name="Nat. Genet.">
        <title>The Pristionchus pacificus genome provides a unique perspective on nematode lifestyle and parasitism.</title>
        <authorList>
            <person name="Dieterich C."/>
            <person name="Clifton S.W."/>
            <person name="Schuster L.N."/>
            <person name="Chinwalla A."/>
            <person name="Delehaunty K."/>
            <person name="Dinkelacker I."/>
            <person name="Fulton L."/>
            <person name="Fulton R."/>
            <person name="Godfrey J."/>
            <person name="Minx P."/>
            <person name="Mitreva M."/>
            <person name="Roeseler W."/>
            <person name="Tian H."/>
            <person name="Witte H."/>
            <person name="Yang S.P."/>
            <person name="Wilson R.K."/>
            <person name="Sommer R.J."/>
        </authorList>
    </citation>
    <scope>NUCLEOTIDE SEQUENCE [LARGE SCALE GENOMIC DNA]</scope>
    <source>
        <strain evidence="4">PS312</strain>
    </source>
</reference>
<dbReference type="OrthoDB" id="429145at2759"/>
<dbReference type="AlphaFoldDB" id="A0A2A6CZV0"/>
<organism evidence="3 4">
    <name type="scientific">Pristionchus pacificus</name>
    <name type="common">Parasitic nematode worm</name>
    <dbReference type="NCBI Taxonomy" id="54126"/>
    <lineage>
        <taxon>Eukaryota</taxon>
        <taxon>Metazoa</taxon>
        <taxon>Ecdysozoa</taxon>
        <taxon>Nematoda</taxon>
        <taxon>Chromadorea</taxon>
        <taxon>Rhabditida</taxon>
        <taxon>Rhabditina</taxon>
        <taxon>Diplogasteromorpha</taxon>
        <taxon>Diplogasteroidea</taxon>
        <taxon>Neodiplogasteridae</taxon>
        <taxon>Pristionchus</taxon>
    </lineage>
</organism>
<comment type="similarity">
    <text evidence="1">Belongs to the alpha-carbonic anhydrase family.</text>
</comment>
<dbReference type="InterPro" id="IPR023561">
    <property type="entry name" value="Carbonic_anhydrase_a-class"/>
</dbReference>
<dbReference type="PANTHER" id="PTHR18952:SF124">
    <property type="entry name" value="CARBONIC ANHYDRASE 7"/>
    <property type="match status" value="1"/>
</dbReference>
<accession>A0A8R1YGJ5</accession>
<dbReference type="PROSITE" id="PS51144">
    <property type="entry name" value="ALPHA_CA_2"/>
    <property type="match status" value="1"/>
</dbReference>
<dbReference type="SUPFAM" id="SSF51069">
    <property type="entry name" value="Carbonic anhydrase"/>
    <property type="match status" value="1"/>
</dbReference>
<dbReference type="GO" id="GO:0005737">
    <property type="term" value="C:cytoplasm"/>
    <property type="evidence" value="ECO:0000318"/>
    <property type="project" value="GO_Central"/>
</dbReference>
<dbReference type="GO" id="GO:0004089">
    <property type="term" value="F:carbonate dehydratase activity"/>
    <property type="evidence" value="ECO:0000318"/>
    <property type="project" value="GO_Central"/>
</dbReference>
<dbReference type="Proteomes" id="UP000005239">
    <property type="component" value="Unassembled WGS sequence"/>
</dbReference>
<dbReference type="InterPro" id="IPR001148">
    <property type="entry name" value="CA_dom"/>
</dbReference>
<dbReference type="GO" id="GO:0008270">
    <property type="term" value="F:zinc ion binding"/>
    <property type="evidence" value="ECO:0007669"/>
    <property type="project" value="InterPro"/>
</dbReference>
<reference evidence="3" key="2">
    <citation type="submission" date="2022-06" db="UniProtKB">
        <authorList>
            <consortium name="EnsemblMetazoa"/>
        </authorList>
    </citation>
    <scope>IDENTIFICATION</scope>
    <source>
        <strain evidence="3">PS312</strain>
    </source>
</reference>
<dbReference type="EnsemblMetazoa" id="PPA17437.1">
    <property type="protein sequence ID" value="PPA17437.1"/>
    <property type="gene ID" value="WBGene00106991"/>
</dbReference>
<feature type="region of interest" description="Disordered" evidence="2">
    <location>
        <begin position="1"/>
        <end position="55"/>
    </location>
</feature>
<name>A0A2A6CZV0_PRIPA</name>
<sequence>MAPRKRRLCVEKRTAGKGGGSDQPPPSSSPSSSPSPRKSARLSRLPLPSGNVTMKRQSPIDIRTETVCEDKDHCQIESVKIDYVVGDCKSVSCSAGGWKVQVGENCSSFFAARHLPAKFKLEQFHAHWSEDGTCGSEHTLNGKALSGEVHFVFYNTTYGSFADALAKDDGLAVIGVFIKEGSHNANYQPLVDVIRRAAECGVEQEMPKDFHIRSLLPPLDERDFVTYEGSLTTPPYSEAVIWTVLTHPVQVSAEQLNVFRKIVSKNYRDCQDLCDRRVRVTRAAAVAH</sequence>
<dbReference type="SMART" id="SM01057">
    <property type="entry name" value="Carb_anhydrase"/>
    <property type="match status" value="1"/>
</dbReference>
<dbReference type="InterPro" id="IPR036398">
    <property type="entry name" value="CA_dom_sf"/>
</dbReference>
<dbReference type="PANTHER" id="PTHR18952">
    <property type="entry name" value="CARBONIC ANHYDRASE"/>
    <property type="match status" value="1"/>
</dbReference>
<evidence type="ECO:0000313" key="3">
    <source>
        <dbReference type="EnsemblMetazoa" id="PPA17437.1"/>
    </source>
</evidence>